<evidence type="ECO:0000313" key="15">
    <source>
        <dbReference type="Proteomes" id="UP000092528"/>
    </source>
</evidence>
<proteinExistence type="predicted"/>
<dbReference type="AlphaFoldDB" id="A0A1C7FAI6"/>
<dbReference type="PATRIC" id="fig|45658.7.peg.1617"/>
<evidence type="ECO:0000256" key="11">
    <source>
        <dbReference type="SAM" id="Phobius"/>
    </source>
</evidence>
<evidence type="ECO:0000313" key="14">
    <source>
        <dbReference type="EMBL" id="ANU36757.1"/>
    </source>
</evidence>
<dbReference type="CDD" id="cd18552">
    <property type="entry name" value="ABC_6TM_MsbA_like"/>
    <property type="match status" value="1"/>
</dbReference>
<dbReference type="EC" id="3.6.3.-" evidence="14"/>
<keyword evidence="4 11" id="KW-0812">Transmembrane</keyword>
<dbReference type="CDD" id="cd03251">
    <property type="entry name" value="ABCC_MsbA"/>
    <property type="match status" value="1"/>
</dbReference>
<dbReference type="PROSITE" id="PS50893">
    <property type="entry name" value="ABC_TRANSPORTER_2"/>
    <property type="match status" value="1"/>
</dbReference>
<dbReference type="PANTHER" id="PTHR43394:SF1">
    <property type="entry name" value="ATP-BINDING CASSETTE SUB-FAMILY B MEMBER 10, MITOCHONDRIAL"/>
    <property type="match status" value="1"/>
</dbReference>
<keyword evidence="7" id="KW-1278">Translocase</keyword>
<dbReference type="FunFam" id="3.40.50.300:FF:000140">
    <property type="entry name" value="Lipid A export ATP-binding/permease protein MsbA"/>
    <property type="match status" value="1"/>
</dbReference>
<feature type="transmembrane region" description="Helical" evidence="11">
    <location>
        <begin position="142"/>
        <end position="162"/>
    </location>
</feature>
<gene>
    <name evidence="14" type="primary">msbA</name>
    <name evidence="14" type="ORF">VSVS05_01632</name>
</gene>
<keyword evidence="14" id="KW-0378">Hydrolase</keyword>
<dbReference type="GO" id="GO:0005886">
    <property type="term" value="C:plasma membrane"/>
    <property type="evidence" value="ECO:0007669"/>
    <property type="project" value="UniProtKB-SubCell"/>
</dbReference>
<dbReference type="SUPFAM" id="SSF90123">
    <property type="entry name" value="ABC transporter transmembrane region"/>
    <property type="match status" value="1"/>
</dbReference>
<protein>
    <submittedName>
        <fullName evidence="14">Lipid A export ATP-binding/permease protein MsbA</fullName>
        <ecNumber evidence="14">3.6.3.-</ecNumber>
    </submittedName>
</protein>
<keyword evidence="9" id="KW-0445">Lipid transport</keyword>
<evidence type="ECO:0000256" key="9">
    <source>
        <dbReference type="ARBA" id="ARBA00023055"/>
    </source>
</evidence>
<organism evidence="14 15">
    <name type="scientific">Vibrio scophthalmi</name>
    <dbReference type="NCBI Taxonomy" id="45658"/>
    <lineage>
        <taxon>Bacteria</taxon>
        <taxon>Pseudomonadati</taxon>
        <taxon>Pseudomonadota</taxon>
        <taxon>Gammaproteobacteria</taxon>
        <taxon>Vibrionales</taxon>
        <taxon>Vibrionaceae</taxon>
        <taxon>Vibrio</taxon>
    </lineage>
</organism>
<sequence length="583" mass="64323">MSLDQDETTWQTFQRLWAYIRLYKQGLFVAVIALIINAVADTYMVSLLKPLLDEGFGNTESDFLKILPFIIFGMMIVRGLSGFVSTYCLSWVSGNVVMQMRRAIFSQFMHMPVAYFDKESTGGLLSRITYDSEQVAGATSRALVSIVREGASIIGLLTLMFWNSWELSLVLIVVAPVVAWAIGVVSKRFRKVSKNMQDTMGHVTSSAEQMLKGHKVVLSYGGQEVERERFDVVSNRMRQQSMKLVSAQAVANPVIQLIASIALVTVLFLASVDSIRETLTPGTFTVVFSAMFGLMRPLKALTNVTSEFQRGMAASQTLFALIDLDTEQDNGKFESQNVRGDVEVKDVTFTYGGKEKPALSNVSFTIPQGKTLALVGRSGSGKSTIANLFNRFYDVDSGSISLDGHDVRDYTLKNLRSHFALVSQNVHLFNDTIANNIAYAATEKYSREQIEHAARLAHAMDFIDKMDEGLDTVIGENGASLSGGQRQRIAIARALLRDAPVLILDEATSALDTESEKAIQAALDELQKDKTVLVIAHRLSTIEKADQILVVDEGEIVERGSHQELIALKDGAYSQLHRIQFGG</sequence>
<keyword evidence="8 11" id="KW-1133">Transmembrane helix</keyword>
<evidence type="ECO:0000259" key="13">
    <source>
        <dbReference type="PROSITE" id="PS50929"/>
    </source>
</evidence>
<feature type="transmembrane region" description="Helical" evidence="11">
    <location>
        <begin position="244"/>
        <end position="272"/>
    </location>
</feature>
<keyword evidence="6 14" id="KW-0067">ATP-binding</keyword>
<feature type="domain" description="ABC transporter" evidence="12">
    <location>
        <begin position="342"/>
        <end position="578"/>
    </location>
</feature>
<evidence type="ECO:0000256" key="7">
    <source>
        <dbReference type="ARBA" id="ARBA00022967"/>
    </source>
</evidence>
<reference evidence="14 15" key="1">
    <citation type="submission" date="2016-07" db="EMBL/GenBank/DDBJ databases">
        <title>Genome sequencing of Vibrio scophthalmi strain VS-05, an isolated from Paralichthys olivaceus.</title>
        <authorList>
            <person name="Han H.-J."/>
        </authorList>
    </citation>
    <scope>NUCLEOTIDE SEQUENCE [LARGE SCALE GENOMIC DNA]</scope>
    <source>
        <strain evidence="14 15">VS-05</strain>
    </source>
</reference>
<dbReference type="GO" id="GO:0034040">
    <property type="term" value="F:ATPase-coupled lipid transmembrane transporter activity"/>
    <property type="evidence" value="ECO:0007669"/>
    <property type="project" value="InterPro"/>
</dbReference>
<dbReference type="GO" id="GO:0015421">
    <property type="term" value="F:ABC-type oligopeptide transporter activity"/>
    <property type="evidence" value="ECO:0007669"/>
    <property type="project" value="TreeGrafter"/>
</dbReference>
<dbReference type="Pfam" id="PF00664">
    <property type="entry name" value="ABC_membrane"/>
    <property type="match status" value="1"/>
</dbReference>
<dbReference type="SUPFAM" id="SSF52540">
    <property type="entry name" value="P-loop containing nucleoside triphosphate hydrolases"/>
    <property type="match status" value="1"/>
</dbReference>
<dbReference type="Gene3D" id="1.20.1560.10">
    <property type="entry name" value="ABC transporter type 1, transmembrane domain"/>
    <property type="match status" value="1"/>
</dbReference>
<dbReference type="InterPro" id="IPR011917">
    <property type="entry name" value="ABC_transpr_lipidA"/>
</dbReference>
<keyword evidence="2" id="KW-0813">Transport</keyword>
<dbReference type="GO" id="GO:0016887">
    <property type="term" value="F:ATP hydrolysis activity"/>
    <property type="evidence" value="ECO:0007669"/>
    <property type="project" value="InterPro"/>
</dbReference>
<evidence type="ECO:0000259" key="12">
    <source>
        <dbReference type="PROSITE" id="PS50893"/>
    </source>
</evidence>
<dbReference type="Pfam" id="PF00005">
    <property type="entry name" value="ABC_tran"/>
    <property type="match status" value="1"/>
</dbReference>
<dbReference type="InterPro" id="IPR039421">
    <property type="entry name" value="Type_1_exporter"/>
</dbReference>
<evidence type="ECO:0000256" key="1">
    <source>
        <dbReference type="ARBA" id="ARBA00004651"/>
    </source>
</evidence>
<dbReference type="InterPro" id="IPR003593">
    <property type="entry name" value="AAA+_ATPase"/>
</dbReference>
<feature type="domain" description="ABC transmembrane type-1" evidence="13">
    <location>
        <begin position="28"/>
        <end position="310"/>
    </location>
</feature>
<dbReference type="SMART" id="SM00382">
    <property type="entry name" value="AAA"/>
    <property type="match status" value="1"/>
</dbReference>
<feature type="transmembrane region" description="Helical" evidence="11">
    <location>
        <begin position="168"/>
        <end position="186"/>
    </location>
</feature>
<evidence type="ECO:0000256" key="8">
    <source>
        <dbReference type="ARBA" id="ARBA00022989"/>
    </source>
</evidence>
<dbReference type="InterPro" id="IPR027417">
    <property type="entry name" value="P-loop_NTPase"/>
</dbReference>
<name>A0A1C7FAI6_9VIBR</name>
<dbReference type="PROSITE" id="PS00211">
    <property type="entry name" value="ABC_TRANSPORTER_1"/>
    <property type="match status" value="1"/>
</dbReference>
<dbReference type="GeneID" id="96873386"/>
<dbReference type="GO" id="GO:0005524">
    <property type="term" value="F:ATP binding"/>
    <property type="evidence" value="ECO:0007669"/>
    <property type="project" value="UniProtKB-KW"/>
</dbReference>
<dbReference type="RefSeq" id="WP_065545436.1">
    <property type="nucleotide sequence ID" value="NZ_CP016414.1"/>
</dbReference>
<evidence type="ECO:0000256" key="2">
    <source>
        <dbReference type="ARBA" id="ARBA00022448"/>
    </source>
</evidence>
<keyword evidence="15" id="KW-1185">Reference proteome</keyword>
<dbReference type="NCBIfam" id="NF008381">
    <property type="entry name" value="PRK11176.1"/>
    <property type="match status" value="1"/>
</dbReference>
<keyword evidence="3" id="KW-1003">Cell membrane</keyword>
<dbReference type="NCBIfam" id="TIGR02203">
    <property type="entry name" value="MsbA_lipidA"/>
    <property type="match status" value="1"/>
</dbReference>
<dbReference type="PROSITE" id="PS50929">
    <property type="entry name" value="ABC_TM1F"/>
    <property type="match status" value="1"/>
</dbReference>
<dbReference type="PANTHER" id="PTHR43394">
    <property type="entry name" value="ATP-DEPENDENT PERMEASE MDL1, MITOCHONDRIAL"/>
    <property type="match status" value="1"/>
</dbReference>
<dbReference type="STRING" id="45658.VSVS12_01366"/>
<dbReference type="InterPro" id="IPR017871">
    <property type="entry name" value="ABC_transporter-like_CS"/>
</dbReference>
<evidence type="ECO:0000256" key="6">
    <source>
        <dbReference type="ARBA" id="ARBA00022840"/>
    </source>
</evidence>
<comment type="subcellular location">
    <subcellularLocation>
        <location evidence="1">Cell membrane</location>
        <topology evidence="1">Multi-pass membrane protein</topology>
    </subcellularLocation>
</comment>
<dbReference type="InterPro" id="IPR011527">
    <property type="entry name" value="ABC1_TM_dom"/>
</dbReference>
<dbReference type="EMBL" id="CP016414">
    <property type="protein sequence ID" value="ANU36757.1"/>
    <property type="molecule type" value="Genomic_DNA"/>
</dbReference>
<evidence type="ECO:0000256" key="3">
    <source>
        <dbReference type="ARBA" id="ARBA00022475"/>
    </source>
</evidence>
<dbReference type="InterPro" id="IPR003439">
    <property type="entry name" value="ABC_transporter-like_ATP-bd"/>
</dbReference>
<accession>A0A1C7FAI6</accession>
<evidence type="ECO:0000256" key="5">
    <source>
        <dbReference type="ARBA" id="ARBA00022741"/>
    </source>
</evidence>
<feature type="transmembrane region" description="Helical" evidence="11">
    <location>
        <begin position="26"/>
        <end position="46"/>
    </location>
</feature>
<dbReference type="Gene3D" id="3.40.50.300">
    <property type="entry name" value="P-loop containing nucleotide triphosphate hydrolases"/>
    <property type="match status" value="1"/>
</dbReference>
<dbReference type="InterPro" id="IPR036640">
    <property type="entry name" value="ABC1_TM_sf"/>
</dbReference>
<feature type="transmembrane region" description="Helical" evidence="11">
    <location>
        <begin position="66"/>
        <end position="92"/>
    </location>
</feature>
<evidence type="ECO:0000256" key="4">
    <source>
        <dbReference type="ARBA" id="ARBA00022692"/>
    </source>
</evidence>
<keyword evidence="5" id="KW-0547">Nucleotide-binding</keyword>
<evidence type="ECO:0000256" key="10">
    <source>
        <dbReference type="ARBA" id="ARBA00023136"/>
    </source>
</evidence>
<keyword evidence="10 11" id="KW-0472">Membrane</keyword>
<dbReference type="Proteomes" id="UP000092528">
    <property type="component" value="Chromosome 1"/>
</dbReference>